<keyword evidence="2" id="KW-1185">Reference proteome</keyword>
<evidence type="ECO:0000313" key="2">
    <source>
        <dbReference type="Proteomes" id="UP001429357"/>
    </source>
</evidence>
<dbReference type="SUPFAM" id="SSF142906">
    <property type="entry name" value="YjbR-like"/>
    <property type="match status" value="1"/>
</dbReference>
<dbReference type="EMBL" id="MAEI02000001">
    <property type="protein sequence ID" value="MEO1782363.1"/>
    <property type="molecule type" value="Genomic_DNA"/>
</dbReference>
<name>A0ABV0F5U1_9ENTE</name>
<proteinExistence type="predicted"/>
<evidence type="ECO:0000313" key="1">
    <source>
        <dbReference type="EMBL" id="MEO1782363.1"/>
    </source>
</evidence>
<accession>A0ABV0F5U1</accession>
<gene>
    <name evidence="1" type="ORF">BAU18_001957</name>
</gene>
<comment type="caution">
    <text evidence="1">The sequence shown here is derived from an EMBL/GenBank/DDBJ whole genome shotgun (WGS) entry which is preliminary data.</text>
</comment>
<organism evidence="1 2">
    <name type="scientific">Enterococcus diestrammenae</name>
    <dbReference type="NCBI Taxonomy" id="1155073"/>
    <lineage>
        <taxon>Bacteria</taxon>
        <taxon>Bacillati</taxon>
        <taxon>Bacillota</taxon>
        <taxon>Bacilli</taxon>
        <taxon>Lactobacillales</taxon>
        <taxon>Enterococcaceae</taxon>
        <taxon>Enterococcus</taxon>
    </lineage>
</organism>
<reference evidence="2" key="1">
    <citation type="submission" date="2016-06" db="EMBL/GenBank/DDBJ databases">
        <title>Four novel species of enterococci isolated from chicken manure.</title>
        <authorList>
            <person name="Van Tyne D."/>
        </authorList>
    </citation>
    <scope>NUCLEOTIDE SEQUENCE [LARGE SCALE GENOMIC DNA]</scope>
    <source>
        <strain evidence="2">JM9A</strain>
    </source>
</reference>
<protein>
    <submittedName>
        <fullName evidence="1">Uncharacterized protein</fullName>
    </submittedName>
</protein>
<sequence>MSTVKRISEIEQRIQCSMDYGGTLPGAKSYYPADWDTNYFEVAGKMFGMLSVQGACQPSSL</sequence>
<dbReference type="Proteomes" id="UP001429357">
    <property type="component" value="Unassembled WGS sequence"/>
</dbReference>
<reference evidence="1 2" key="2">
    <citation type="submission" date="2024-02" db="EMBL/GenBank/DDBJ databases">
        <title>The Genome Sequence of Enterococcus diestrammenae JM9A.</title>
        <authorList>
            <person name="Earl A."/>
            <person name="Manson A."/>
            <person name="Gilmore M."/>
            <person name="Sanders J."/>
            <person name="Shea T."/>
            <person name="Howe W."/>
            <person name="Livny J."/>
            <person name="Cuomo C."/>
            <person name="Neafsey D."/>
            <person name="Birren B."/>
        </authorList>
    </citation>
    <scope>NUCLEOTIDE SEQUENCE [LARGE SCALE GENOMIC DNA]</scope>
    <source>
        <strain evidence="1 2">JM9A</strain>
    </source>
</reference>
<dbReference type="InterPro" id="IPR038056">
    <property type="entry name" value="YjbR-like_sf"/>
</dbReference>